<feature type="transmembrane region" description="Helical" evidence="1">
    <location>
        <begin position="12"/>
        <end position="31"/>
    </location>
</feature>
<keyword evidence="1" id="KW-0812">Transmembrane</keyword>
<evidence type="ECO:0000313" key="2">
    <source>
        <dbReference type="EMBL" id="SEM75661.1"/>
    </source>
</evidence>
<sequence length="291" mass="32854">MTCALNINVIGIYRSFWTAFGIFLLVSYVSGCAPFREVKAFAALSSEAASYDELTRDYVAALDRRKQYQPEKFHGELEAQKIRREAQRASLDLLQQTVTDYMQGLANLASGNTHTYDKSLKELSANLSRATLLTSQEKEAVGALSTLLARAVTAGYRLHELRKLVRDANQPLQHVIQAMRKIVEKGMIADLQVEAVLLGRYYDNFMYAPDNPMEPVAMALAREARTESLGRVNNRIRSAQSYIAVLDKIAAAHQYLYEYREKIGSNELDEQFKPYVADLRMAFRGLLDVSH</sequence>
<keyword evidence="1" id="KW-1133">Transmembrane helix</keyword>
<evidence type="ECO:0000256" key="1">
    <source>
        <dbReference type="SAM" id="Phobius"/>
    </source>
</evidence>
<evidence type="ECO:0000313" key="3">
    <source>
        <dbReference type="Proteomes" id="UP000183898"/>
    </source>
</evidence>
<reference evidence="2 3" key="1">
    <citation type="submission" date="2016-10" db="EMBL/GenBank/DDBJ databases">
        <authorList>
            <person name="de Groot N.N."/>
        </authorList>
    </citation>
    <scope>NUCLEOTIDE SEQUENCE [LARGE SCALE GENOMIC DNA]</scope>
    <source>
        <strain evidence="2 3">Nl18</strain>
    </source>
</reference>
<dbReference type="EMBL" id="FOCT01000001">
    <property type="protein sequence ID" value="SEM75661.1"/>
    <property type="molecule type" value="Genomic_DNA"/>
</dbReference>
<proteinExistence type="predicted"/>
<accession>A0A1H8AY06</accession>
<gene>
    <name evidence="2" type="ORF">SAMN05216404_10170</name>
</gene>
<protein>
    <submittedName>
        <fullName evidence="2">Uncharacterized protein</fullName>
    </submittedName>
</protein>
<name>A0A1H8AY06_9PROT</name>
<keyword evidence="1" id="KW-0472">Membrane</keyword>
<dbReference type="AlphaFoldDB" id="A0A1H8AY06"/>
<dbReference type="Proteomes" id="UP000183898">
    <property type="component" value="Unassembled WGS sequence"/>
</dbReference>
<organism evidence="2 3">
    <name type="scientific">Nitrosospira multiformis</name>
    <dbReference type="NCBI Taxonomy" id="1231"/>
    <lineage>
        <taxon>Bacteria</taxon>
        <taxon>Pseudomonadati</taxon>
        <taxon>Pseudomonadota</taxon>
        <taxon>Betaproteobacteria</taxon>
        <taxon>Nitrosomonadales</taxon>
        <taxon>Nitrosomonadaceae</taxon>
        <taxon>Nitrosospira</taxon>
    </lineage>
</organism>